<keyword evidence="1" id="KW-0732">Signal</keyword>
<dbReference type="STRING" id="445961.IW15_11915"/>
<evidence type="ECO:0000313" key="2">
    <source>
        <dbReference type="EMBL" id="KFF12259.1"/>
    </source>
</evidence>
<feature type="signal peptide" evidence="1">
    <location>
        <begin position="1"/>
        <end position="19"/>
    </location>
</feature>
<sequence length="360" mass="41417">MKTKIALMTAVMAFSYSFAQENSHMKSYSQKIDSIVVSEKSKMNEELDNVDKMFQEKKITSEEKQSKRAEIAARYQQNINDKVDAQQNELENATKEMVKNAVLGRRDSVLWRKNEMQLGTDGVKLKLASRKKTVKDYLHSWQLSVSLTGANLTSKDDPFKFYNQDSDVKNTIINSTNTTLRYENQLGGFTSPFFYRIGLGFRSDRFTPKYDKVFAQENQKLVVDDFSRGNLRKTYLNNSYLMIPLDLRFVLNPEYKVVDGVKYLDNRKSQFSIVAGVYGGTRLFSTIYNRFSNEDSRRIVERERVKQGLNNFVFGGKFGVGYGGFNIFIQKDFTPAFNSDATLKKKYGLQIGIEIANIDF</sequence>
<accession>A0A086A6E5</accession>
<dbReference type="Proteomes" id="UP000028705">
    <property type="component" value="Unassembled WGS sequence"/>
</dbReference>
<dbReference type="eggNOG" id="ENOG502Z828">
    <property type="taxonomic scope" value="Bacteria"/>
</dbReference>
<organism evidence="2 3">
    <name type="scientific">Chryseobacterium soli</name>
    <dbReference type="NCBI Taxonomy" id="445961"/>
    <lineage>
        <taxon>Bacteria</taxon>
        <taxon>Pseudomonadati</taxon>
        <taxon>Bacteroidota</taxon>
        <taxon>Flavobacteriia</taxon>
        <taxon>Flavobacteriales</taxon>
        <taxon>Weeksellaceae</taxon>
        <taxon>Chryseobacterium group</taxon>
        <taxon>Chryseobacterium</taxon>
    </lineage>
</organism>
<dbReference type="OrthoDB" id="1466811at2"/>
<gene>
    <name evidence="2" type="ORF">IW15_11915</name>
</gene>
<name>A0A086A6E5_9FLAO</name>
<evidence type="ECO:0000313" key="3">
    <source>
        <dbReference type="Proteomes" id="UP000028705"/>
    </source>
</evidence>
<protein>
    <recommendedName>
        <fullName evidence="4">Outer membrane protein beta-barrel domain-containing protein</fullName>
    </recommendedName>
</protein>
<reference evidence="2 3" key="1">
    <citation type="submission" date="2014-07" db="EMBL/GenBank/DDBJ databases">
        <title>Genome of Chryseobacterium soli DSM 19298.</title>
        <authorList>
            <person name="Stropko S.J."/>
            <person name="Pipes S.E."/>
            <person name="Newman J."/>
        </authorList>
    </citation>
    <scope>NUCLEOTIDE SEQUENCE [LARGE SCALE GENOMIC DNA]</scope>
    <source>
        <strain evidence="2 3">DSM 19298</strain>
    </source>
</reference>
<feature type="chain" id="PRO_5001802285" description="Outer membrane protein beta-barrel domain-containing protein" evidence="1">
    <location>
        <begin position="20"/>
        <end position="360"/>
    </location>
</feature>
<dbReference type="AlphaFoldDB" id="A0A086A6E5"/>
<proteinExistence type="predicted"/>
<comment type="caution">
    <text evidence="2">The sequence shown here is derived from an EMBL/GenBank/DDBJ whole genome shotgun (WGS) entry which is preliminary data.</text>
</comment>
<evidence type="ECO:0008006" key="4">
    <source>
        <dbReference type="Google" id="ProtNLM"/>
    </source>
</evidence>
<dbReference type="EMBL" id="JPRH01000004">
    <property type="protein sequence ID" value="KFF12259.1"/>
    <property type="molecule type" value="Genomic_DNA"/>
</dbReference>
<evidence type="ECO:0000256" key="1">
    <source>
        <dbReference type="SAM" id="SignalP"/>
    </source>
</evidence>
<dbReference type="RefSeq" id="WP_034711401.1">
    <property type="nucleotide sequence ID" value="NZ_JPRH01000004.1"/>
</dbReference>
<keyword evidence="3" id="KW-1185">Reference proteome</keyword>